<sequence length="1879" mass="202841">MLERKKKNGVVSTISSANNNQTPSTIPNAVDAARRFALLLERCAAPLSSPLSLIGGLGVGIPPLQRHLCHASLLLAHLKAQLAINQLLAAGNIANAVTCTNPPLPSPHPHPPLALFLNLLKAAATTNNMYHPLYNPLGGQYSSQAQRTPAQMGRYGLTQAQSGMDPLMASRLGLGPFSAGGSSGFSSQGGMMSSMGYNLGQSGYNMGHRSAGMASEMETSIDHHIRWAREDVRLLSQMVQQKQNQQAQMNARNLRPSRDPRDALSSRGGMSSYTPGLSGSDQQSSMASWSGHLTQSASSKLFSSPLPQSSPSPSQMYQSQASGFGGAGEPGPTSMGSEAPISVSASSGTACPARYTSESASNILASFGLSNEDLELLSHYPDDQLTPDNLPFILRDICIRKANRNMDVDHRTRAGDRPSPGSDHLVVGQSKVSDYGNVDTTKYGSYDVNIRSDSYGGRDPLRKESPSGHTGTPYGGVGGSVTSVLSEQQQICSAAVQSSLSLPKNDTDTRIGFPPPSSLTQKTLKTHDLSKPPPKPMNIPVHGGEQGLDRLLSSQNRGTARGQVQSRSDLVVLSGGVRRDVELRVGSVPLEVPPPPFMWPPLFPIMDPSVPPPGHIPVTVPPPRMGPPPPMFQQMNVPPPTLMMPTRLPSPAVMSDYSAASPRIFPHTCSLCNVECALLKNWIEHQNTSLHIDNCRLLRKLYPDWNGETVSSPAPSRNDNNHCSSKRRHTTHSASRSPSWSRSPSPRLSSYHTASSSSAARRPRSRERSRSRERRHSAATRRSRSPGSRRERDPPASSSSHWDQERRRSRSPRTTSSSRRSRSRSYERERRETRKSSPSGGGGGGGGGKSRQPKSSSAERLAKKLLESSAGLSLTKNTSLEVMMQSLAPALLAELAKKKGATSAKGGASRRGRSPPRKTETGTSKGGKAGTGSGRASTKKSSSPSKSSFKSSSSASSKTKKKGAPGTSALLRLKNIPQHTARDEVMKAVEPFGKINNVIQLKPIQQASVLFEREEDAKKLASLKNLIIKGQTVTVLTEKDALLDDSKELNQTNKSTDEKKASAAKSHTSTTKSTTTKMFSTSATKPQTDGPKAQQTTAKGSVPLLPLKSTLIPKLPDCGNNTFVKIEGLPVTGYTEEDVLALVKPYGYRPGLYNCFILPHQRWAIIRMDGVQKSFVMVTNYTQSPPKLLDCPLSFTLICPDTGLVQEDVYSTLKGLTTSDRTLKERLVIVSNVPTGTTATQEVHDLVKRFGSYLDSLSLINRIYFEMESSSIAMAVCLHFQKFPCVVQKKPLKFNMLVKVKHPAQPQPPAKKTPVTSTKAKKKAVKGKKPVAKGTATPVKPVPTAATTSASATATSATQPVVTEQPGDDVSGVQSSDVIAIDSDATATEPSPVVMDPDDLMTTNNGQSQTVAVAAVKPDSENGETIATATVRDATGNVDANDVVNPVDSDTVASSVPAQTPVTSASVPVALPVSVKVEDKLLDFTPVTQEILRALEVAVHQRRMEKLAEEQRQDQGKKSQDKPLSDKKSSVAWEKEETKTPAGELNQAPAQPEKKTGEKTVTPTQTQKDGRNRSAISDEKKKLQPEKSQTDKKPPTTPAKKTTTQTEGAKKPPSGSGQPEKNQGKTQGYGGRGRRRDHSSPEKRDSSRHRSRRAASEEEQGPPTSRHGDSSSSSSGCCRSNRQDGSPAKKKGRKEVEEERSKSHRSRTSQSSRSESRDKEAAERKESIRFIKAHHSNSNGVGYVVDEFTSDVNPGDTNPFDLDQFNMDEFVTVDEVEGDEADNTNPPEPSSSSPNTQDGAYERSERSSKRKRDTPTSTAKYSQEKERPPSKSTPTPSSSTSTPLDRRLHEKPQQPKKRRRQNLNHLPPLDARPGHQLLL</sequence>
<feature type="compositionally biased region" description="Gly residues" evidence="1">
    <location>
        <begin position="839"/>
        <end position="849"/>
    </location>
</feature>
<feature type="compositionally biased region" description="Low complexity" evidence="1">
    <location>
        <begin position="298"/>
        <end position="322"/>
    </location>
</feature>
<evidence type="ECO:0000313" key="3">
    <source>
        <dbReference type="Proteomes" id="UP001652741"/>
    </source>
</evidence>
<feature type="domain" description="RRM" evidence="2">
    <location>
        <begin position="970"/>
        <end position="1036"/>
    </location>
</feature>
<feature type="compositionally biased region" description="Acidic residues" evidence="1">
    <location>
        <begin position="1771"/>
        <end position="1782"/>
    </location>
</feature>
<dbReference type="InterPro" id="IPR000504">
    <property type="entry name" value="RRM_dom"/>
</dbReference>
<feature type="domain" description="RRM" evidence="2">
    <location>
        <begin position="1227"/>
        <end position="1295"/>
    </location>
</feature>
<feature type="region of interest" description="Disordered" evidence="1">
    <location>
        <begin position="708"/>
        <end position="871"/>
    </location>
</feature>
<feature type="compositionally biased region" description="Basic and acidic residues" evidence="1">
    <location>
        <begin position="824"/>
        <end position="835"/>
    </location>
</feature>
<feature type="compositionally biased region" description="Low complexity" evidence="1">
    <location>
        <begin position="934"/>
        <end position="957"/>
    </location>
</feature>
<feature type="compositionally biased region" description="Basic and acidic residues" evidence="1">
    <location>
        <begin position="1714"/>
        <end position="1729"/>
    </location>
</feature>
<evidence type="ECO:0000259" key="2">
    <source>
        <dbReference type="SMART" id="SM00360"/>
    </source>
</evidence>
<feature type="compositionally biased region" description="Basic residues" evidence="1">
    <location>
        <begin position="1319"/>
        <end position="1331"/>
    </location>
</feature>
<gene>
    <name evidence="4" type="primary">LOC106608443</name>
</gene>
<dbReference type="InterPro" id="IPR035979">
    <property type="entry name" value="RBD_domain_sf"/>
</dbReference>
<feature type="region of interest" description="Disordered" evidence="1">
    <location>
        <begin position="502"/>
        <end position="546"/>
    </location>
</feature>
<evidence type="ECO:0000256" key="1">
    <source>
        <dbReference type="SAM" id="MobiDB-lite"/>
    </source>
</evidence>
<dbReference type="Gene3D" id="3.30.70.330">
    <property type="match status" value="2"/>
</dbReference>
<reference evidence="4" key="1">
    <citation type="submission" date="2025-08" db="UniProtKB">
        <authorList>
            <consortium name="RefSeq"/>
        </authorList>
    </citation>
    <scope>IDENTIFICATION</scope>
</reference>
<feature type="compositionally biased region" description="Gly residues" evidence="1">
    <location>
        <begin position="924"/>
        <end position="933"/>
    </location>
</feature>
<feature type="compositionally biased region" description="Low complexity" evidence="1">
    <location>
        <begin position="733"/>
        <end position="760"/>
    </location>
</feature>
<feature type="compositionally biased region" description="Basic and acidic residues" evidence="1">
    <location>
        <begin position="1568"/>
        <end position="1594"/>
    </location>
</feature>
<keyword evidence="3" id="KW-1185">Reference proteome</keyword>
<dbReference type="SMART" id="SM00360">
    <property type="entry name" value="RRM"/>
    <property type="match status" value="2"/>
</dbReference>
<accession>A0ABM3F254</accession>
<feature type="region of interest" description="Disordered" evidence="1">
    <location>
        <begin position="900"/>
        <end position="975"/>
    </location>
</feature>
<feature type="region of interest" description="Disordered" evidence="1">
    <location>
        <begin position="1"/>
        <end position="26"/>
    </location>
</feature>
<dbReference type="RefSeq" id="XP_045577399.1">
    <property type="nucleotide sequence ID" value="XM_045721443.1"/>
</dbReference>
<feature type="region of interest" description="Disordered" evidence="1">
    <location>
        <begin position="1052"/>
        <end position="1099"/>
    </location>
</feature>
<feature type="compositionally biased region" description="Low complexity" evidence="1">
    <location>
        <begin position="1670"/>
        <end position="1680"/>
    </location>
</feature>
<feature type="region of interest" description="Disordered" evidence="1">
    <location>
        <begin position="447"/>
        <end position="481"/>
    </location>
</feature>
<organism evidence="3 4">
    <name type="scientific">Salmo salar</name>
    <name type="common">Atlantic salmon</name>
    <dbReference type="NCBI Taxonomy" id="8030"/>
    <lineage>
        <taxon>Eukaryota</taxon>
        <taxon>Metazoa</taxon>
        <taxon>Chordata</taxon>
        <taxon>Craniata</taxon>
        <taxon>Vertebrata</taxon>
        <taxon>Euteleostomi</taxon>
        <taxon>Actinopterygii</taxon>
        <taxon>Neopterygii</taxon>
        <taxon>Teleostei</taxon>
        <taxon>Protacanthopterygii</taxon>
        <taxon>Salmoniformes</taxon>
        <taxon>Salmonidae</taxon>
        <taxon>Salmoninae</taxon>
        <taxon>Salmo</taxon>
    </lineage>
</organism>
<feature type="compositionally biased region" description="Low complexity" evidence="1">
    <location>
        <begin position="1063"/>
        <end position="1085"/>
    </location>
</feature>
<feature type="region of interest" description="Disordered" evidence="1">
    <location>
        <begin position="1303"/>
        <end position="1373"/>
    </location>
</feature>
<feature type="compositionally biased region" description="Basic and acidic residues" evidence="1">
    <location>
        <begin position="1506"/>
        <end position="1539"/>
    </location>
</feature>
<feature type="compositionally biased region" description="Polar residues" evidence="1">
    <location>
        <begin position="1615"/>
        <end position="1626"/>
    </location>
</feature>
<dbReference type="SUPFAM" id="SSF54928">
    <property type="entry name" value="RNA-binding domain, RBD"/>
    <property type="match status" value="1"/>
</dbReference>
<feature type="region of interest" description="Disordered" evidence="1">
    <location>
        <begin position="410"/>
        <end position="433"/>
    </location>
</feature>
<feature type="compositionally biased region" description="Low complexity" evidence="1">
    <location>
        <begin position="1332"/>
        <end position="1363"/>
    </location>
</feature>
<feature type="compositionally biased region" description="Low complexity" evidence="1">
    <location>
        <begin position="1830"/>
        <end position="1843"/>
    </location>
</feature>
<name>A0ABM3F254_SALSA</name>
<feature type="compositionally biased region" description="Basic residues" evidence="1">
    <location>
        <begin position="761"/>
        <end position="784"/>
    </location>
</feature>
<feature type="region of interest" description="Disordered" evidence="1">
    <location>
        <begin position="1506"/>
        <end position="1879"/>
    </location>
</feature>
<evidence type="ECO:0000313" key="4">
    <source>
        <dbReference type="RefSeq" id="XP_045577399.1"/>
    </source>
</evidence>
<feature type="compositionally biased region" description="Polar residues" evidence="1">
    <location>
        <begin position="708"/>
        <end position="723"/>
    </location>
</feature>
<feature type="compositionally biased region" description="Basic and acidic residues" evidence="1">
    <location>
        <begin position="1844"/>
        <end position="1853"/>
    </location>
</feature>
<protein>
    <submittedName>
        <fullName evidence="4">Zinc finger protein 638 isoform X1</fullName>
    </submittedName>
</protein>
<feature type="compositionally biased region" description="Polar residues" evidence="1">
    <location>
        <begin position="268"/>
        <end position="297"/>
    </location>
</feature>
<dbReference type="Proteomes" id="UP001652741">
    <property type="component" value="Chromosome ssa07"/>
</dbReference>
<feature type="compositionally biased region" description="Polar residues" evidence="1">
    <location>
        <begin position="10"/>
        <end position="26"/>
    </location>
</feature>
<proteinExistence type="predicted"/>
<feature type="region of interest" description="Disordered" evidence="1">
    <location>
        <begin position="238"/>
        <end position="351"/>
    </location>
</feature>
<dbReference type="PANTHER" id="PTHR15592">
    <property type="entry name" value="MATRIN 3/NUCLEAR PROTEIN 220-RELATED"/>
    <property type="match status" value="1"/>
</dbReference>
<dbReference type="GeneID" id="106608443"/>
<feature type="compositionally biased region" description="Low complexity" evidence="1">
    <location>
        <begin position="238"/>
        <end position="251"/>
    </location>
</feature>
<dbReference type="InterPro" id="IPR012677">
    <property type="entry name" value="Nucleotide-bd_a/b_plait_sf"/>
</dbReference>